<gene>
    <name evidence="2" type="ORF">TCAP_04033</name>
</gene>
<name>A0A2K3QET6_9HYPO</name>
<accession>A0A2K3QET6</accession>
<feature type="compositionally biased region" description="Pro residues" evidence="1">
    <location>
        <begin position="1"/>
        <end position="11"/>
    </location>
</feature>
<comment type="caution">
    <text evidence="2">The sequence shown here is derived from an EMBL/GenBank/DDBJ whole genome shotgun (WGS) entry which is preliminary data.</text>
</comment>
<evidence type="ECO:0000313" key="3">
    <source>
        <dbReference type="Proteomes" id="UP000236621"/>
    </source>
</evidence>
<dbReference type="Proteomes" id="UP000236621">
    <property type="component" value="Unassembled WGS sequence"/>
</dbReference>
<dbReference type="OrthoDB" id="5221152at2759"/>
<organism evidence="2 3">
    <name type="scientific">Tolypocladium capitatum</name>
    <dbReference type="NCBI Taxonomy" id="45235"/>
    <lineage>
        <taxon>Eukaryota</taxon>
        <taxon>Fungi</taxon>
        <taxon>Dikarya</taxon>
        <taxon>Ascomycota</taxon>
        <taxon>Pezizomycotina</taxon>
        <taxon>Sordariomycetes</taxon>
        <taxon>Hypocreomycetidae</taxon>
        <taxon>Hypocreales</taxon>
        <taxon>Ophiocordycipitaceae</taxon>
        <taxon>Tolypocladium</taxon>
    </lineage>
</organism>
<feature type="region of interest" description="Disordered" evidence="1">
    <location>
        <begin position="1"/>
        <end position="22"/>
    </location>
</feature>
<proteinExistence type="predicted"/>
<evidence type="ECO:0000313" key="2">
    <source>
        <dbReference type="EMBL" id="PNY26032.1"/>
    </source>
</evidence>
<reference evidence="2 3" key="1">
    <citation type="submission" date="2017-08" db="EMBL/GenBank/DDBJ databases">
        <title>Harnessing the power of phylogenomics to disentangle the directionality and signatures of interkingdom host jumping in the parasitic fungal genus Tolypocladium.</title>
        <authorList>
            <person name="Quandt C.A."/>
            <person name="Patterson W."/>
            <person name="Spatafora J.W."/>
        </authorList>
    </citation>
    <scope>NUCLEOTIDE SEQUENCE [LARGE SCALE GENOMIC DNA]</scope>
    <source>
        <strain evidence="2 3">CBS 113982</strain>
    </source>
</reference>
<evidence type="ECO:0000256" key="1">
    <source>
        <dbReference type="SAM" id="MobiDB-lite"/>
    </source>
</evidence>
<dbReference type="AlphaFoldDB" id="A0A2K3QET6"/>
<dbReference type="EMBL" id="NRSZ01000620">
    <property type="protein sequence ID" value="PNY26032.1"/>
    <property type="molecule type" value="Genomic_DNA"/>
</dbReference>
<protein>
    <submittedName>
        <fullName evidence="2">Uncharacterized protein</fullName>
    </submittedName>
</protein>
<sequence>MAPSSSSPPAPGSTAAPAAFGHNRGIRFQIKTGNSRWTCTLQDRAAYERTKAARAGSVGSAASSTSS</sequence>
<keyword evidence="3" id="KW-1185">Reference proteome</keyword>